<name>A0A7M1S6S4_9BACT</name>
<dbReference type="AlphaFoldDB" id="A0A7M1S6S4"/>
<keyword evidence="4" id="KW-1185">Reference proteome</keyword>
<dbReference type="Proteomes" id="UP000595074">
    <property type="component" value="Chromosome"/>
</dbReference>
<dbReference type="Gene3D" id="2.60.40.10">
    <property type="entry name" value="Immunoglobulins"/>
    <property type="match status" value="1"/>
</dbReference>
<dbReference type="RefSeq" id="WP_197549671.1">
    <property type="nucleotide sequence ID" value="NZ_CP063164.1"/>
</dbReference>
<dbReference type="EMBL" id="CP063164">
    <property type="protein sequence ID" value="QOR62854.1"/>
    <property type="molecule type" value="Genomic_DNA"/>
</dbReference>
<dbReference type="KEGG" id="sinu:IMZ28_05155"/>
<evidence type="ECO:0000313" key="4">
    <source>
        <dbReference type="Proteomes" id="UP000595074"/>
    </source>
</evidence>
<accession>A0A7M1S6S4</accession>
<dbReference type="SUPFAM" id="SSF50939">
    <property type="entry name" value="Sialidases"/>
    <property type="match status" value="1"/>
</dbReference>
<dbReference type="InterPro" id="IPR013783">
    <property type="entry name" value="Ig-like_fold"/>
</dbReference>
<dbReference type="NCBIfam" id="NF040591">
    <property type="entry name" value="choice_anch_O"/>
    <property type="match status" value="1"/>
</dbReference>
<keyword evidence="1" id="KW-0732">Signal</keyword>
<reference evidence="3 4" key="1">
    <citation type="submission" date="2020-10" db="EMBL/GenBank/DDBJ databases">
        <title>The genome of sulfurovum sp.</title>
        <authorList>
            <person name="Xie S."/>
            <person name="Shao Z."/>
            <person name="Jiang L."/>
        </authorList>
    </citation>
    <scope>NUCLEOTIDE SEQUENCE [LARGE SCALE GENOMIC DNA]</scope>
    <source>
        <strain evidence="3 4">ST-419</strain>
    </source>
</reference>
<evidence type="ECO:0000259" key="2">
    <source>
        <dbReference type="Pfam" id="PF16403"/>
    </source>
</evidence>
<dbReference type="Pfam" id="PF16403">
    <property type="entry name" value="Bact_surface_Ig-like"/>
    <property type="match status" value="1"/>
</dbReference>
<evidence type="ECO:0000256" key="1">
    <source>
        <dbReference type="SAM" id="SignalP"/>
    </source>
</evidence>
<gene>
    <name evidence="3" type="ORF">IMZ28_05155</name>
</gene>
<feature type="domain" description="Pesticidal crystal protein Cry22Aa Ig-like" evidence="2">
    <location>
        <begin position="41"/>
        <end position="108"/>
    </location>
</feature>
<sequence>MKRVSFLISILVTSLLLLVNCGGGGGGDYDDNNPPIISYTEPTVILQGSNFDPLDGVTAWDDIDGDITDEIVIVSNDVNTSAVGIYTVIYRVADTAGNITTATRSVSVIVLNPDDLPVDSGSAIDGTALGCDPASVDANGSTDANEFAADKPFKKNVSSSTDDVASRKLQTSHNTIKRLDMVMYETNAAGETNTSSRYHPILATYLEHVEGSDYEMGDGSADIGDPDNVDKVVASISRDNGKTWKDYNVSNTTGKSSIEVVWNGQTIAYPGDAQKPTMAISGQYVLVAWNDKYCPSGNPFNLDGNSTDGYPDDAFAVNGPQNYIDYEGVVAPNGKRVYQVPFSCVWTARGIIDETSGEIRWHAPMQLTSGTRDSNKIWVAGSPAGFALAWQEDVLGLKQGEGAGPGDGWSGATTNRGTDIWYTSIKMADFAAEDGLEDGKPKSAYNFHYPVRITDNEQCQDTDKKIYCKYFCDTYGTVTSEKGNLSGDTVTRCLTYDIDMLTNTVSVLDGDTGASRSALKILKTNAGGEYVVVFGYEETKALTIKISGEGEQDQGEIPTDIEAEGKSVYFESFDFNAIDAFDESNISTIATTPMPIVSAGNIINTKAPAQDDPEHMIYENARRLVIGTQIDSCDAAGEGNITFAILYKQSFEVQGASSDMFVRTNRGFTYDTFEALNGLEVTNVSAQNYRVTELPTDYVVDWSPENLDDNTYENGEENTFSPRIFLRGGNIYVGFEYTPNDTKTSQGNFPSNFHTHRFIDGVWQGPQNITQVTEGHVTTVDARFFTTPKGSYDATGLESDKSNPNVLFVTWGTLVNGIEADLFFRRSADNGESWEEEQNLSSISGTVVQEKEVESFASPDGKTIYNVWLQQSENEPMGPASENDGDIWLGLDTWFGRVDYNVSILPAP</sequence>
<dbReference type="InterPro" id="IPR032179">
    <property type="entry name" value="Cry22Aa_Ig-like"/>
</dbReference>
<dbReference type="InterPro" id="IPR036278">
    <property type="entry name" value="Sialidase_sf"/>
</dbReference>
<protein>
    <submittedName>
        <fullName evidence="3">DUF5011 domain-containing protein</fullName>
    </submittedName>
</protein>
<proteinExistence type="predicted"/>
<feature type="signal peptide" evidence="1">
    <location>
        <begin position="1"/>
        <end position="24"/>
    </location>
</feature>
<evidence type="ECO:0000313" key="3">
    <source>
        <dbReference type="EMBL" id="QOR62854.1"/>
    </source>
</evidence>
<feature type="chain" id="PRO_5029895219" evidence="1">
    <location>
        <begin position="25"/>
        <end position="908"/>
    </location>
</feature>
<organism evidence="3 4">
    <name type="scientific">Sulfurovum indicum</name>
    <dbReference type="NCBI Taxonomy" id="2779528"/>
    <lineage>
        <taxon>Bacteria</taxon>
        <taxon>Pseudomonadati</taxon>
        <taxon>Campylobacterota</taxon>
        <taxon>Epsilonproteobacteria</taxon>
        <taxon>Campylobacterales</taxon>
        <taxon>Sulfurovaceae</taxon>
        <taxon>Sulfurovum</taxon>
    </lineage>
</organism>